<feature type="transmembrane region" description="Helical" evidence="5">
    <location>
        <begin position="284"/>
        <end position="301"/>
    </location>
</feature>
<dbReference type="eggNOG" id="COG2814">
    <property type="taxonomic scope" value="Bacteria"/>
</dbReference>
<keyword evidence="2 5" id="KW-0812">Transmembrane</keyword>
<organism evidence="7 8">
    <name type="scientific">Chamaesiphon minutus (strain ATCC 27169 / PCC 6605)</name>
    <dbReference type="NCBI Taxonomy" id="1173020"/>
    <lineage>
        <taxon>Bacteria</taxon>
        <taxon>Bacillati</taxon>
        <taxon>Cyanobacteriota</taxon>
        <taxon>Cyanophyceae</taxon>
        <taxon>Gomontiellales</taxon>
        <taxon>Chamaesiphonaceae</taxon>
        <taxon>Chamaesiphon</taxon>
    </lineage>
</organism>
<dbReference type="Gene3D" id="1.20.1250.20">
    <property type="entry name" value="MFS general substrate transporter like domains"/>
    <property type="match status" value="2"/>
</dbReference>
<dbReference type="InterPro" id="IPR036259">
    <property type="entry name" value="MFS_trans_sf"/>
</dbReference>
<evidence type="ECO:0000313" key="8">
    <source>
        <dbReference type="Proteomes" id="UP000010366"/>
    </source>
</evidence>
<evidence type="ECO:0000256" key="5">
    <source>
        <dbReference type="SAM" id="Phobius"/>
    </source>
</evidence>
<feature type="transmembrane region" description="Helical" evidence="5">
    <location>
        <begin position="345"/>
        <end position="365"/>
    </location>
</feature>
<dbReference type="InterPro" id="IPR020846">
    <property type="entry name" value="MFS_dom"/>
</dbReference>
<feature type="domain" description="Major facilitator superfamily (MFS) profile" evidence="6">
    <location>
        <begin position="215"/>
        <end position="397"/>
    </location>
</feature>
<dbReference type="PROSITE" id="PS50850">
    <property type="entry name" value="MFS"/>
    <property type="match status" value="1"/>
</dbReference>
<evidence type="ECO:0000256" key="2">
    <source>
        <dbReference type="ARBA" id="ARBA00022692"/>
    </source>
</evidence>
<keyword evidence="3 5" id="KW-1133">Transmembrane helix</keyword>
<sequence>MPTKTSAPSPRRSLQALDRLNLTLGDVRDVFEPYLAIFLTAERQLDPAQVGIALAIGNLAGILAQTPIGAVVDATKHKRLLIAIASAVIAISYLLIINFSAFPAVLAAQVGIGVAAVTVIPAIEAISLGLVGQKGLNQRVGRNEAFNRSGNAVTAVVAGILAQITGLAWIFYLLILLCIATIVLVFQIRDRDINHTTARSGHSQTTGKDLLHDCPLQVFSLAVFLFYMANAALLPLLSQKLTGGQQAATPSGFISASIAVAQFTTIPVAAWAGKAADIWGRKPLLLLAFAATTLRAFLYALNTDPWFVVWVQTLDGLSSGIFAVTIVIVVADLTQGTGRFNLAQGGIYTTIGLGAALSNLAVGWLASTAGFSIAFFTLSAIAAIGALWLWFAMPETK</sequence>
<dbReference type="HOGENOM" id="CLU_038484_0_0_3"/>
<dbReference type="OrthoDB" id="9812574at2"/>
<gene>
    <name evidence="7" type="ORF">Cha6605_5898</name>
</gene>
<name>K9UQL8_CHAP6</name>
<feature type="transmembrane region" description="Helical" evidence="5">
    <location>
        <begin position="371"/>
        <end position="391"/>
    </location>
</feature>
<dbReference type="AlphaFoldDB" id="K9UQL8"/>
<keyword evidence="8" id="KW-1185">Reference proteome</keyword>
<dbReference type="KEGG" id="cmp:Cha6605_5898"/>
<feature type="transmembrane region" description="Helical" evidence="5">
    <location>
        <begin position="210"/>
        <end position="233"/>
    </location>
</feature>
<protein>
    <submittedName>
        <fullName evidence="7">Arabinose efflux permease family protein</fullName>
    </submittedName>
</protein>
<dbReference type="GO" id="GO:0022857">
    <property type="term" value="F:transmembrane transporter activity"/>
    <property type="evidence" value="ECO:0007669"/>
    <property type="project" value="InterPro"/>
</dbReference>
<dbReference type="Pfam" id="PF12832">
    <property type="entry name" value="MFS_1_like"/>
    <property type="match status" value="1"/>
</dbReference>
<feature type="transmembrane region" description="Helical" evidence="5">
    <location>
        <begin position="108"/>
        <end position="133"/>
    </location>
</feature>
<keyword evidence="4 5" id="KW-0472">Membrane</keyword>
<evidence type="ECO:0000256" key="3">
    <source>
        <dbReference type="ARBA" id="ARBA00022989"/>
    </source>
</evidence>
<proteinExistence type="predicted"/>
<dbReference type="InterPro" id="IPR005829">
    <property type="entry name" value="Sugar_transporter_CS"/>
</dbReference>
<reference evidence="7 8" key="1">
    <citation type="submission" date="2012-05" db="EMBL/GenBank/DDBJ databases">
        <title>Finished chromosome of genome of Chamaesiphon sp. PCC 6605.</title>
        <authorList>
            <consortium name="US DOE Joint Genome Institute"/>
            <person name="Gugger M."/>
            <person name="Coursin T."/>
            <person name="Rippka R."/>
            <person name="Tandeau De Marsac N."/>
            <person name="Huntemann M."/>
            <person name="Wei C.-L."/>
            <person name="Han J."/>
            <person name="Detter J.C."/>
            <person name="Han C."/>
            <person name="Tapia R."/>
            <person name="Chen A."/>
            <person name="Kyrpides N."/>
            <person name="Mavromatis K."/>
            <person name="Markowitz V."/>
            <person name="Szeto E."/>
            <person name="Ivanova N."/>
            <person name="Pagani I."/>
            <person name="Pati A."/>
            <person name="Goodwin L."/>
            <person name="Nordberg H.P."/>
            <person name="Cantor M.N."/>
            <person name="Hua S.X."/>
            <person name="Woyke T."/>
            <person name="Kerfeld C.A."/>
        </authorList>
    </citation>
    <scope>NUCLEOTIDE SEQUENCE [LARGE SCALE GENOMIC DNA]</scope>
    <source>
        <strain evidence="8">ATCC 27169 / PCC 6605</strain>
    </source>
</reference>
<dbReference type="InterPro" id="IPR024989">
    <property type="entry name" value="MFS_assoc_dom"/>
</dbReference>
<feature type="transmembrane region" description="Helical" evidence="5">
    <location>
        <begin position="80"/>
        <end position="102"/>
    </location>
</feature>
<dbReference type="PANTHER" id="PTHR23539">
    <property type="entry name" value="MFS TRANSPORTER"/>
    <property type="match status" value="1"/>
</dbReference>
<dbReference type="Proteomes" id="UP000010366">
    <property type="component" value="Chromosome"/>
</dbReference>
<dbReference type="PROSITE" id="PS00216">
    <property type="entry name" value="SUGAR_TRANSPORT_1"/>
    <property type="match status" value="1"/>
</dbReference>
<dbReference type="STRING" id="1173020.Cha6605_5898"/>
<feature type="transmembrane region" description="Helical" evidence="5">
    <location>
        <begin position="307"/>
        <end position="333"/>
    </location>
</feature>
<evidence type="ECO:0000256" key="4">
    <source>
        <dbReference type="ARBA" id="ARBA00023136"/>
    </source>
</evidence>
<dbReference type="RefSeq" id="WP_015162821.1">
    <property type="nucleotide sequence ID" value="NC_019697.1"/>
</dbReference>
<evidence type="ECO:0000256" key="1">
    <source>
        <dbReference type="ARBA" id="ARBA00004651"/>
    </source>
</evidence>
<feature type="transmembrane region" description="Helical" evidence="5">
    <location>
        <begin position="48"/>
        <end position="68"/>
    </location>
</feature>
<feature type="transmembrane region" description="Helical" evidence="5">
    <location>
        <begin position="253"/>
        <end position="272"/>
    </location>
</feature>
<evidence type="ECO:0000259" key="6">
    <source>
        <dbReference type="PROSITE" id="PS50850"/>
    </source>
</evidence>
<accession>K9UQL8</accession>
<comment type="subcellular location">
    <subcellularLocation>
        <location evidence="1">Cell membrane</location>
        <topology evidence="1">Multi-pass membrane protein</topology>
    </subcellularLocation>
</comment>
<dbReference type="PANTHER" id="PTHR23539:SF1">
    <property type="entry name" value="MAJOR FACILITATOR SUPERFAMILY (MFS) PROFILE DOMAIN-CONTAINING PROTEIN"/>
    <property type="match status" value="1"/>
</dbReference>
<dbReference type="SUPFAM" id="SSF103473">
    <property type="entry name" value="MFS general substrate transporter"/>
    <property type="match status" value="1"/>
</dbReference>
<evidence type="ECO:0000313" key="7">
    <source>
        <dbReference type="EMBL" id="AFY96746.1"/>
    </source>
</evidence>
<dbReference type="EMBL" id="CP003600">
    <property type="protein sequence ID" value="AFY96746.1"/>
    <property type="molecule type" value="Genomic_DNA"/>
</dbReference>
<feature type="transmembrane region" description="Helical" evidence="5">
    <location>
        <begin position="170"/>
        <end position="189"/>
    </location>
</feature>
<dbReference type="GO" id="GO:0005886">
    <property type="term" value="C:plasma membrane"/>
    <property type="evidence" value="ECO:0007669"/>
    <property type="project" value="UniProtKB-SubCell"/>
</dbReference>